<evidence type="ECO:0000313" key="2">
    <source>
        <dbReference type="EMBL" id="AYV22349.1"/>
    </source>
</evidence>
<protein>
    <recommendedName>
        <fullName evidence="1">DUF5675 domain-containing protein</fullName>
    </recommendedName>
</protein>
<dbReference type="RefSeq" id="WP_031844062.1">
    <property type="nucleotide sequence ID" value="NZ_CP033577.1"/>
</dbReference>
<sequence length="140" mass="15484">MKRFVLKRRYFQDGTFGTLHREDGSQVCVIAERSWRNNLPGKSCVPEGSYQILPHKSPKFGDCYALEASELGVTRQGPSLRTHILIHKANTPSQLQGCLAPGVDFGFVGNEWAVVNSKAAFEALMHELDGQPAVLTIVKD</sequence>
<dbReference type="EMBL" id="CP033577">
    <property type="protein sequence ID" value="AYV22349.1"/>
    <property type="molecule type" value="Genomic_DNA"/>
</dbReference>
<evidence type="ECO:0000313" key="3">
    <source>
        <dbReference type="Proteomes" id="UP000279760"/>
    </source>
</evidence>
<gene>
    <name evidence="2" type="ORF">ECB94_14380</name>
</gene>
<reference evidence="2 3" key="1">
    <citation type="submission" date="2018-11" db="EMBL/GenBank/DDBJ databases">
        <title>Complete Genome Sequence of Vbrio mediterranei 117-T6: a Potential Pathogen Bacteria Isolated from the Conchocelis of Pyropia.</title>
        <authorList>
            <person name="Liu Q."/>
        </authorList>
    </citation>
    <scope>NUCLEOTIDE SEQUENCE [LARGE SCALE GENOMIC DNA]</scope>
    <source>
        <strain evidence="2 3">117-T6</strain>
    </source>
</reference>
<accession>A0A3G4VDU4</accession>
<dbReference type="Proteomes" id="UP000279760">
    <property type="component" value="Chromosome 1"/>
</dbReference>
<proteinExistence type="predicted"/>
<dbReference type="Pfam" id="PF18925">
    <property type="entry name" value="DUF5675"/>
    <property type="match status" value="1"/>
</dbReference>
<organism evidence="2 3">
    <name type="scientific">Vibrio mediterranei</name>
    <dbReference type="NCBI Taxonomy" id="689"/>
    <lineage>
        <taxon>Bacteria</taxon>
        <taxon>Pseudomonadati</taxon>
        <taxon>Pseudomonadota</taxon>
        <taxon>Gammaproteobacteria</taxon>
        <taxon>Vibrionales</taxon>
        <taxon>Vibrionaceae</taxon>
        <taxon>Vibrio</taxon>
    </lineage>
</organism>
<dbReference type="AlphaFoldDB" id="A0A3G4VDU4"/>
<feature type="domain" description="DUF5675" evidence="1">
    <location>
        <begin position="6"/>
        <end position="129"/>
    </location>
</feature>
<evidence type="ECO:0000259" key="1">
    <source>
        <dbReference type="Pfam" id="PF18925"/>
    </source>
</evidence>
<dbReference type="InterPro" id="IPR043732">
    <property type="entry name" value="DUF5675"/>
</dbReference>
<name>A0A3G4VDU4_9VIBR</name>